<gene>
    <name evidence="2" type="ORF">DAPPUDRAFT_267307</name>
</gene>
<keyword evidence="3" id="KW-1185">Reference proteome</keyword>
<evidence type="ECO:0000313" key="2">
    <source>
        <dbReference type="EMBL" id="EFX63973.1"/>
    </source>
</evidence>
<feature type="compositionally biased region" description="Basic and acidic residues" evidence="1">
    <location>
        <begin position="35"/>
        <end position="45"/>
    </location>
</feature>
<evidence type="ECO:0000256" key="1">
    <source>
        <dbReference type="SAM" id="MobiDB-lite"/>
    </source>
</evidence>
<dbReference type="EMBL" id="GL732908">
    <property type="protein sequence ID" value="EFX63973.1"/>
    <property type="molecule type" value="Genomic_DNA"/>
</dbReference>
<accession>E9HWA7</accession>
<dbReference type="HOGENOM" id="CLU_2029020_0_0_1"/>
<dbReference type="InParanoid" id="E9HWA7"/>
<feature type="region of interest" description="Disordered" evidence="1">
    <location>
        <begin position="14"/>
        <end position="45"/>
    </location>
</feature>
<dbReference type="Proteomes" id="UP000000305">
    <property type="component" value="Unassembled WGS sequence"/>
</dbReference>
<dbReference type="AlphaFoldDB" id="E9HWA7"/>
<sequence>MHFDLDGSDAIRPLDESDAAETLRRLPGTQRSRLPNRDGRCRRRPNEAIRNHEAFQNISKGVVVLLRPLRIFLFKSASDRCLANERTTTMMSREVGHHDVGVHPRPGSSPGVLRLAAGHNIF</sequence>
<proteinExistence type="predicted"/>
<organism evidence="2 3">
    <name type="scientific">Daphnia pulex</name>
    <name type="common">Water flea</name>
    <dbReference type="NCBI Taxonomy" id="6669"/>
    <lineage>
        <taxon>Eukaryota</taxon>
        <taxon>Metazoa</taxon>
        <taxon>Ecdysozoa</taxon>
        <taxon>Arthropoda</taxon>
        <taxon>Crustacea</taxon>
        <taxon>Branchiopoda</taxon>
        <taxon>Diplostraca</taxon>
        <taxon>Cladocera</taxon>
        <taxon>Anomopoda</taxon>
        <taxon>Daphniidae</taxon>
        <taxon>Daphnia</taxon>
    </lineage>
</organism>
<reference evidence="2 3" key="1">
    <citation type="journal article" date="2011" name="Science">
        <title>The ecoresponsive genome of Daphnia pulex.</title>
        <authorList>
            <person name="Colbourne J.K."/>
            <person name="Pfrender M.E."/>
            <person name="Gilbert D."/>
            <person name="Thomas W.K."/>
            <person name="Tucker A."/>
            <person name="Oakley T.H."/>
            <person name="Tokishita S."/>
            <person name="Aerts A."/>
            <person name="Arnold G.J."/>
            <person name="Basu M.K."/>
            <person name="Bauer D.J."/>
            <person name="Caceres C.E."/>
            <person name="Carmel L."/>
            <person name="Casola C."/>
            <person name="Choi J.H."/>
            <person name="Detter J.C."/>
            <person name="Dong Q."/>
            <person name="Dusheyko S."/>
            <person name="Eads B.D."/>
            <person name="Frohlich T."/>
            <person name="Geiler-Samerotte K.A."/>
            <person name="Gerlach D."/>
            <person name="Hatcher P."/>
            <person name="Jogdeo S."/>
            <person name="Krijgsveld J."/>
            <person name="Kriventseva E.V."/>
            <person name="Kultz D."/>
            <person name="Laforsch C."/>
            <person name="Lindquist E."/>
            <person name="Lopez J."/>
            <person name="Manak J.R."/>
            <person name="Muller J."/>
            <person name="Pangilinan J."/>
            <person name="Patwardhan R.P."/>
            <person name="Pitluck S."/>
            <person name="Pritham E.J."/>
            <person name="Rechtsteiner A."/>
            <person name="Rho M."/>
            <person name="Rogozin I.B."/>
            <person name="Sakarya O."/>
            <person name="Salamov A."/>
            <person name="Schaack S."/>
            <person name="Shapiro H."/>
            <person name="Shiga Y."/>
            <person name="Skalitzky C."/>
            <person name="Smith Z."/>
            <person name="Souvorov A."/>
            <person name="Sung W."/>
            <person name="Tang Z."/>
            <person name="Tsuchiya D."/>
            <person name="Tu H."/>
            <person name="Vos H."/>
            <person name="Wang M."/>
            <person name="Wolf Y.I."/>
            <person name="Yamagata H."/>
            <person name="Yamada T."/>
            <person name="Ye Y."/>
            <person name="Shaw J.R."/>
            <person name="Andrews J."/>
            <person name="Crease T.J."/>
            <person name="Tang H."/>
            <person name="Lucas S.M."/>
            <person name="Robertson H.M."/>
            <person name="Bork P."/>
            <person name="Koonin E.V."/>
            <person name="Zdobnov E.M."/>
            <person name="Grigoriev I.V."/>
            <person name="Lynch M."/>
            <person name="Boore J.L."/>
        </authorList>
    </citation>
    <scope>NUCLEOTIDE SEQUENCE [LARGE SCALE GENOMIC DNA]</scope>
</reference>
<protein>
    <submittedName>
        <fullName evidence="2">Uncharacterized protein</fullName>
    </submittedName>
</protein>
<dbReference type="KEGG" id="dpx:DAPPUDRAFT_267307"/>
<name>E9HWA7_DAPPU</name>
<evidence type="ECO:0000313" key="3">
    <source>
        <dbReference type="Proteomes" id="UP000000305"/>
    </source>
</evidence>